<dbReference type="RefSeq" id="WP_209551835.1">
    <property type="nucleotide sequence ID" value="NZ_QFAY01000024.1"/>
</dbReference>
<evidence type="ECO:0000313" key="1">
    <source>
        <dbReference type="EMBL" id="MBP2621778.1"/>
    </source>
</evidence>
<proteinExistence type="predicted"/>
<protein>
    <recommendedName>
        <fullName evidence="3">DUF1828 domain-containing protein</fullName>
    </recommendedName>
</protein>
<name>A0ABS5AYW4_9STRE</name>
<organism evidence="1 2">
    <name type="scientific">Streptococcus panodentis</name>
    <dbReference type="NCBI Taxonomy" id="1581472"/>
    <lineage>
        <taxon>Bacteria</taxon>
        <taxon>Bacillati</taxon>
        <taxon>Bacillota</taxon>
        <taxon>Bacilli</taxon>
        <taxon>Lactobacillales</taxon>
        <taxon>Streptococcaceae</taxon>
        <taxon>Streptococcus</taxon>
    </lineage>
</organism>
<keyword evidence="2" id="KW-1185">Reference proteome</keyword>
<reference evidence="1 2" key="1">
    <citation type="submission" date="2018-05" db="EMBL/GenBank/DDBJ databases">
        <title>Draft genome sequence of Streptococcus panodentis CCUG 70867T.</title>
        <authorList>
            <person name="Salva-Serra F."/>
            <person name="Mendez V."/>
            <person name="Jaen-Luchoro D."/>
            <person name="Gonzales-Siles L."/>
            <person name="Karlsson R."/>
            <person name="Engstrom-Jakobsson H."/>
            <person name="Busquets A."/>
            <person name="Gomila M."/>
            <person name="Pineiro-Iglesias B."/>
            <person name="Bennasar-Figueras A."/>
            <person name="Seeger M."/>
            <person name="Moore E."/>
        </authorList>
    </citation>
    <scope>NUCLEOTIDE SEQUENCE [LARGE SCALE GENOMIC DNA]</scope>
    <source>
        <strain evidence="1 2">CCUG 70867</strain>
    </source>
</reference>
<evidence type="ECO:0000313" key="2">
    <source>
        <dbReference type="Proteomes" id="UP001519349"/>
    </source>
</evidence>
<sequence length="140" mass="16616">MVFVNELVPLEYKEMLENLGFDDIRFEQQLWTADKEKGVYLWITRDPYRDDDSTEFILLWKNQQINLNVTTVANLKWSERDEITGELKKGLVAKAINYIHIPSNLKNNKKEIIEIIKQALQNLDYRNDVEFRSIADPEVR</sequence>
<comment type="caution">
    <text evidence="1">The sequence shown here is derived from an EMBL/GenBank/DDBJ whole genome shotgun (WGS) entry which is preliminary data.</text>
</comment>
<evidence type="ECO:0008006" key="3">
    <source>
        <dbReference type="Google" id="ProtNLM"/>
    </source>
</evidence>
<dbReference type="Proteomes" id="UP001519349">
    <property type="component" value="Unassembled WGS sequence"/>
</dbReference>
<accession>A0ABS5AYW4</accession>
<gene>
    <name evidence="1" type="ORF">DHL47_10720</name>
</gene>
<dbReference type="EMBL" id="QFAY01000024">
    <property type="protein sequence ID" value="MBP2621778.1"/>
    <property type="molecule type" value="Genomic_DNA"/>
</dbReference>